<gene>
    <name evidence="1" type="ORF">HPSA50_0235</name>
</gene>
<dbReference type="PATRIC" id="fig|1352357.3.peg.234"/>
<evidence type="ECO:0000313" key="2">
    <source>
        <dbReference type="Proteomes" id="UP000015816"/>
    </source>
</evidence>
<dbReference type="EMBL" id="AVNI01000001">
    <property type="protein sequence ID" value="EQD89842.1"/>
    <property type="molecule type" value="Genomic_DNA"/>
</dbReference>
<dbReference type="AlphaFoldDB" id="T2SB29"/>
<proteinExistence type="predicted"/>
<evidence type="ECO:0000313" key="1">
    <source>
        <dbReference type="EMBL" id="EQD89842.1"/>
    </source>
</evidence>
<name>T2SB29_HELPX</name>
<reference evidence="1 2" key="1">
    <citation type="journal article" date="2013" name="Genome Announc.">
        <title>Genome Sequences of Three hpAfrica2 Strains of Helicobacter pylori.</title>
        <authorList>
            <person name="Duncan S.S."/>
            <person name="Bertoli M.T."/>
            <person name="Kersulyte D."/>
            <person name="Valk P.L."/>
            <person name="Tamma S."/>
            <person name="Segal I."/>
            <person name="McClain M.S."/>
            <person name="Cover T.L."/>
            <person name="Berg D.E."/>
        </authorList>
    </citation>
    <scope>NUCLEOTIDE SEQUENCE [LARGE SCALE GENOMIC DNA]</scope>
    <source>
        <strain evidence="1 2">SouthAfrica50</strain>
    </source>
</reference>
<comment type="caution">
    <text evidence="1">The sequence shown here is derived from an EMBL/GenBank/DDBJ whole genome shotgun (WGS) entry which is preliminary data.</text>
</comment>
<accession>T2SB29</accession>
<organism evidence="1 2">
    <name type="scientific">Helicobacter pylori SouthAfrica50</name>
    <dbReference type="NCBI Taxonomy" id="1352357"/>
    <lineage>
        <taxon>Bacteria</taxon>
        <taxon>Pseudomonadati</taxon>
        <taxon>Campylobacterota</taxon>
        <taxon>Epsilonproteobacteria</taxon>
        <taxon>Campylobacterales</taxon>
        <taxon>Helicobacteraceae</taxon>
        <taxon>Helicobacter</taxon>
    </lineage>
</organism>
<sequence>MKLAKSRFSVIRGFGAKVYRALIHLMLDFNEKTALKSSTRRL</sequence>
<dbReference type="Proteomes" id="UP000015816">
    <property type="component" value="Unassembled WGS sequence"/>
</dbReference>
<protein>
    <submittedName>
        <fullName evidence="1">Uncharacterized protein</fullName>
    </submittedName>
</protein>